<dbReference type="Gene3D" id="1.10.150.50">
    <property type="entry name" value="Transcription Factor, Ets-1"/>
    <property type="match status" value="1"/>
</dbReference>
<dbReference type="InParanoid" id="A0A2P6N811"/>
<dbReference type="Proteomes" id="UP000241769">
    <property type="component" value="Unassembled WGS sequence"/>
</dbReference>
<evidence type="ECO:0000256" key="1">
    <source>
        <dbReference type="SAM" id="MobiDB-lite"/>
    </source>
</evidence>
<feature type="compositionally biased region" description="Polar residues" evidence="1">
    <location>
        <begin position="207"/>
        <end position="226"/>
    </location>
</feature>
<evidence type="ECO:0000313" key="3">
    <source>
        <dbReference type="EMBL" id="PRP80081.1"/>
    </source>
</evidence>
<feature type="compositionally biased region" description="Basic and acidic residues" evidence="1">
    <location>
        <begin position="191"/>
        <end position="206"/>
    </location>
</feature>
<feature type="compositionally biased region" description="Polar residues" evidence="1">
    <location>
        <begin position="176"/>
        <end position="190"/>
    </location>
</feature>
<feature type="compositionally biased region" description="Gly residues" evidence="1">
    <location>
        <begin position="118"/>
        <end position="129"/>
    </location>
</feature>
<dbReference type="Pfam" id="PF07647">
    <property type="entry name" value="SAM_2"/>
    <property type="match status" value="1"/>
</dbReference>
<dbReference type="SMART" id="SM00454">
    <property type="entry name" value="SAM"/>
    <property type="match status" value="1"/>
</dbReference>
<dbReference type="SUPFAM" id="SSF47769">
    <property type="entry name" value="SAM/Pointed domain"/>
    <property type="match status" value="1"/>
</dbReference>
<evidence type="ECO:0000313" key="4">
    <source>
        <dbReference type="Proteomes" id="UP000241769"/>
    </source>
</evidence>
<sequence length="310" mass="35325">MSTTPQSQKEKSGKNRTPRTSRANEGQESPDTARSAQSEPQQGTPTQGRNNNAPAEQGLSLKEQQELRQANEKKREEHHKNAAANQSTPQSKRPAHLQQTENGGQEETEEDQRRPRGRGGNSSRGGYKQGGKEYRPKNRNDNQPNTQPETEDKPKSEDGPRFKRNNRREDNEYDRSASNTNTGRQQSQSQLREETSQQAPVRREPTKPQTKNEPSKLQQQRQNNQEPDPHKSNEWTVEDVTAWLDSVGFKRYSNAFSKQQIHGGNIFYLNEGHLKEDLGVTLLGHRIDLINEIRSLPNQPKRSYGKFGKN</sequence>
<name>A0A2P6N811_9EUKA</name>
<dbReference type="InterPro" id="IPR013761">
    <property type="entry name" value="SAM/pointed_sf"/>
</dbReference>
<reference evidence="3 4" key="1">
    <citation type="journal article" date="2018" name="Genome Biol. Evol.">
        <title>Multiple Roots of Fruiting Body Formation in Amoebozoa.</title>
        <authorList>
            <person name="Hillmann F."/>
            <person name="Forbes G."/>
            <person name="Novohradska S."/>
            <person name="Ferling I."/>
            <person name="Riege K."/>
            <person name="Groth M."/>
            <person name="Westermann M."/>
            <person name="Marz M."/>
            <person name="Spaller T."/>
            <person name="Winckler T."/>
            <person name="Schaap P."/>
            <person name="Glockner G."/>
        </authorList>
    </citation>
    <scope>NUCLEOTIDE SEQUENCE [LARGE SCALE GENOMIC DNA]</scope>
    <source>
        <strain evidence="3 4">Jena</strain>
    </source>
</reference>
<comment type="caution">
    <text evidence="3">The sequence shown here is derived from an EMBL/GenBank/DDBJ whole genome shotgun (WGS) entry which is preliminary data.</text>
</comment>
<feature type="compositionally biased region" description="Basic and acidic residues" evidence="1">
    <location>
        <begin position="130"/>
        <end position="140"/>
    </location>
</feature>
<feature type="compositionally biased region" description="Polar residues" evidence="1">
    <location>
        <begin position="20"/>
        <end position="54"/>
    </location>
</feature>
<evidence type="ECO:0000259" key="2">
    <source>
        <dbReference type="PROSITE" id="PS50105"/>
    </source>
</evidence>
<accession>A0A2P6N811</accession>
<keyword evidence="4" id="KW-1185">Reference proteome</keyword>
<dbReference type="InterPro" id="IPR001660">
    <property type="entry name" value="SAM"/>
</dbReference>
<feature type="domain" description="SAM" evidence="2">
    <location>
        <begin position="235"/>
        <end position="299"/>
    </location>
</feature>
<protein>
    <recommendedName>
        <fullName evidence="2">SAM domain-containing protein</fullName>
    </recommendedName>
</protein>
<dbReference type="PROSITE" id="PS50105">
    <property type="entry name" value="SAM_DOMAIN"/>
    <property type="match status" value="1"/>
</dbReference>
<dbReference type="OrthoDB" id="445896at2759"/>
<proteinExistence type="predicted"/>
<feature type="compositionally biased region" description="Basic and acidic residues" evidence="1">
    <location>
        <begin position="150"/>
        <end position="175"/>
    </location>
</feature>
<dbReference type="STRING" id="1890364.A0A2P6N811"/>
<dbReference type="AlphaFoldDB" id="A0A2P6N811"/>
<organism evidence="3 4">
    <name type="scientific">Planoprotostelium fungivorum</name>
    <dbReference type="NCBI Taxonomy" id="1890364"/>
    <lineage>
        <taxon>Eukaryota</taxon>
        <taxon>Amoebozoa</taxon>
        <taxon>Evosea</taxon>
        <taxon>Variosea</taxon>
        <taxon>Cavosteliida</taxon>
        <taxon>Cavosteliaceae</taxon>
        <taxon>Planoprotostelium</taxon>
    </lineage>
</organism>
<gene>
    <name evidence="3" type="ORF">PROFUN_10764</name>
</gene>
<dbReference type="EMBL" id="MDYQ01000162">
    <property type="protein sequence ID" value="PRP80081.1"/>
    <property type="molecule type" value="Genomic_DNA"/>
</dbReference>
<feature type="region of interest" description="Disordered" evidence="1">
    <location>
        <begin position="1"/>
        <end position="234"/>
    </location>
</feature>
<feature type="compositionally biased region" description="Basic and acidic residues" evidence="1">
    <location>
        <begin position="63"/>
        <end position="80"/>
    </location>
</feature>